<proteinExistence type="predicted"/>
<protein>
    <submittedName>
        <fullName evidence="1">Putative ovule protein</fullName>
    </submittedName>
</protein>
<dbReference type="AlphaFoldDB" id="A0A0V0GDT6"/>
<dbReference type="EMBL" id="GEDG01041739">
    <property type="protein sequence ID" value="JAP06332.1"/>
    <property type="molecule type" value="Transcribed_RNA"/>
</dbReference>
<feature type="non-terminal residue" evidence="1">
    <location>
        <position position="69"/>
    </location>
</feature>
<organism evidence="1">
    <name type="scientific">Solanum chacoense</name>
    <name type="common">Chaco potato</name>
    <dbReference type="NCBI Taxonomy" id="4108"/>
    <lineage>
        <taxon>Eukaryota</taxon>
        <taxon>Viridiplantae</taxon>
        <taxon>Streptophyta</taxon>
        <taxon>Embryophyta</taxon>
        <taxon>Tracheophyta</taxon>
        <taxon>Spermatophyta</taxon>
        <taxon>Magnoliopsida</taxon>
        <taxon>eudicotyledons</taxon>
        <taxon>Gunneridae</taxon>
        <taxon>Pentapetalae</taxon>
        <taxon>asterids</taxon>
        <taxon>lamiids</taxon>
        <taxon>Solanales</taxon>
        <taxon>Solanaceae</taxon>
        <taxon>Solanoideae</taxon>
        <taxon>Solaneae</taxon>
        <taxon>Solanum</taxon>
    </lineage>
</organism>
<sequence>MGTVSKLSSGHSEILNRVREERFSGNFPINLGQPLIQSSSSTGNSPFPSTCHCFHSGICANTSFSRELK</sequence>
<reference evidence="1" key="1">
    <citation type="submission" date="2015-12" db="EMBL/GenBank/DDBJ databases">
        <title>Gene expression during late stages of embryo sac development: a critical building block for successful pollen-pistil interactions.</title>
        <authorList>
            <person name="Liu Y."/>
            <person name="Joly V."/>
            <person name="Sabar M."/>
            <person name="Matton D.P."/>
        </authorList>
    </citation>
    <scope>NUCLEOTIDE SEQUENCE</scope>
</reference>
<evidence type="ECO:0000313" key="1">
    <source>
        <dbReference type="EMBL" id="JAP06332.1"/>
    </source>
</evidence>
<accession>A0A0V0GDT6</accession>
<name>A0A0V0GDT6_SOLCH</name>